<comment type="caution">
    <text evidence="2">The sequence shown here is derived from an EMBL/GenBank/DDBJ whole genome shotgun (WGS) entry which is preliminary data.</text>
</comment>
<feature type="domain" description="Protein kinase" evidence="1">
    <location>
        <begin position="11"/>
        <end position="270"/>
    </location>
</feature>
<dbReference type="CDD" id="cd14014">
    <property type="entry name" value="STKc_PknB_like"/>
    <property type="match status" value="1"/>
</dbReference>
<dbReference type="GO" id="GO:0005524">
    <property type="term" value="F:ATP binding"/>
    <property type="evidence" value="ECO:0007669"/>
    <property type="project" value="InterPro"/>
</dbReference>
<dbReference type="Proteomes" id="UP000267003">
    <property type="component" value="Unassembled WGS sequence"/>
</dbReference>
<dbReference type="PANTHER" id="PTHR43642:SF1">
    <property type="entry name" value="HYBRID SIGNAL TRANSDUCTION HISTIDINE KINASE G"/>
    <property type="match status" value="1"/>
</dbReference>
<protein>
    <recommendedName>
        <fullName evidence="1">Protein kinase domain-containing protein</fullName>
    </recommendedName>
</protein>
<dbReference type="AlphaFoldDB" id="A0A3A8QCB9"/>
<proteinExistence type="predicted"/>
<dbReference type="Gene3D" id="3.40.50.300">
    <property type="entry name" value="P-loop containing nucleotide triphosphate hydrolases"/>
    <property type="match status" value="1"/>
</dbReference>
<dbReference type="OrthoDB" id="5521237at2"/>
<reference evidence="3" key="1">
    <citation type="submission" date="2018-09" db="EMBL/GenBank/DDBJ databases">
        <authorList>
            <person name="Livingstone P.G."/>
            <person name="Whitworth D.E."/>
        </authorList>
    </citation>
    <scope>NUCLEOTIDE SEQUENCE [LARGE SCALE GENOMIC DNA]</scope>
    <source>
        <strain evidence="3">AB050A</strain>
    </source>
</reference>
<keyword evidence="3" id="KW-1185">Reference proteome</keyword>
<dbReference type="Gene3D" id="1.10.510.10">
    <property type="entry name" value="Transferase(Phosphotransferase) domain 1"/>
    <property type="match status" value="1"/>
</dbReference>
<dbReference type="InterPro" id="IPR027417">
    <property type="entry name" value="P-loop_NTPase"/>
</dbReference>
<dbReference type="PANTHER" id="PTHR43642">
    <property type="entry name" value="HYBRID SIGNAL TRANSDUCTION HISTIDINE KINASE G"/>
    <property type="match status" value="1"/>
</dbReference>
<dbReference type="SUPFAM" id="SSF52540">
    <property type="entry name" value="P-loop containing nucleoside triphosphate hydrolases"/>
    <property type="match status" value="1"/>
</dbReference>
<name>A0A3A8QCB9_9BACT</name>
<dbReference type="InterPro" id="IPR008266">
    <property type="entry name" value="Tyr_kinase_AS"/>
</dbReference>
<evidence type="ECO:0000313" key="2">
    <source>
        <dbReference type="EMBL" id="RKH63905.1"/>
    </source>
</evidence>
<sequence length="482" mass="52959">MDEKMDVLPGYTLGAIVRQGESAVVYRGTSADGRRVIVKLLRSQEPSPRELAELRHAFDFGRELDSPAAVRTLSLEASGSRFALVFEDGGGRFLDELVGAPMEFGRALNLAVGIAEALTHLHGHGVIHKDVCPENLVVDVERGHVQLTDFALAARGGSEPASLLPMPRQLVGRLPYLSPEQTGRMDRPLDARTDLYSAGVVLYQLLTGQLPFQAEDPLGWIHSHLARTPRPLVELQPQLPAVVSDLVMRLLAKAPEDRYPTAQGLLVDLLNCRQQWTSNQRIEPFALGASDALGQLRTPQLLPLREAELEQLRAAFERVVAVKLPELVLVMGEGGVGKSSLVNQLRSTVLDRGGLFLTGKFDQQQEAPYAAFVRAFQPLFRQLATEDAPQKARWQERLDEALGASGQLIADLIPELLQVTGRLPEVAPLAPVEAQSRFLQVFRQLLEALTGEHPVTLFLDDLQWADEASLRLLQHLASHPAP</sequence>
<dbReference type="PROSITE" id="PS00109">
    <property type="entry name" value="PROTEIN_KINASE_TYR"/>
    <property type="match status" value="1"/>
</dbReference>
<feature type="non-terminal residue" evidence="2">
    <location>
        <position position="482"/>
    </location>
</feature>
<gene>
    <name evidence="2" type="ORF">D7W81_19600</name>
</gene>
<dbReference type="InterPro" id="IPR053159">
    <property type="entry name" value="Hybrid_Histidine_Kinase"/>
</dbReference>
<dbReference type="InterPro" id="IPR041664">
    <property type="entry name" value="AAA_16"/>
</dbReference>
<dbReference type="Pfam" id="PF13191">
    <property type="entry name" value="AAA_16"/>
    <property type="match status" value="1"/>
</dbReference>
<dbReference type="InterPro" id="IPR011009">
    <property type="entry name" value="Kinase-like_dom_sf"/>
</dbReference>
<evidence type="ECO:0000313" key="3">
    <source>
        <dbReference type="Proteomes" id="UP000267003"/>
    </source>
</evidence>
<dbReference type="Pfam" id="PF00069">
    <property type="entry name" value="Pkinase"/>
    <property type="match status" value="1"/>
</dbReference>
<dbReference type="SUPFAM" id="SSF56112">
    <property type="entry name" value="Protein kinase-like (PK-like)"/>
    <property type="match status" value="1"/>
</dbReference>
<dbReference type="PROSITE" id="PS50011">
    <property type="entry name" value="PROTEIN_KINASE_DOM"/>
    <property type="match status" value="1"/>
</dbReference>
<accession>A0A3A8QCB9</accession>
<dbReference type="RefSeq" id="WP_147445553.1">
    <property type="nucleotide sequence ID" value="NZ_RAWK01000112.1"/>
</dbReference>
<organism evidence="2 3">
    <name type="scientific">Corallococcus aberystwythensis</name>
    <dbReference type="NCBI Taxonomy" id="2316722"/>
    <lineage>
        <taxon>Bacteria</taxon>
        <taxon>Pseudomonadati</taxon>
        <taxon>Myxococcota</taxon>
        <taxon>Myxococcia</taxon>
        <taxon>Myxococcales</taxon>
        <taxon>Cystobacterineae</taxon>
        <taxon>Myxococcaceae</taxon>
        <taxon>Corallococcus</taxon>
    </lineage>
</organism>
<evidence type="ECO:0000259" key="1">
    <source>
        <dbReference type="PROSITE" id="PS50011"/>
    </source>
</evidence>
<dbReference type="EMBL" id="RAWK01000112">
    <property type="protein sequence ID" value="RKH63905.1"/>
    <property type="molecule type" value="Genomic_DNA"/>
</dbReference>
<dbReference type="GO" id="GO:0004672">
    <property type="term" value="F:protein kinase activity"/>
    <property type="evidence" value="ECO:0007669"/>
    <property type="project" value="InterPro"/>
</dbReference>
<dbReference type="InterPro" id="IPR000719">
    <property type="entry name" value="Prot_kinase_dom"/>
</dbReference>